<dbReference type="InterPro" id="IPR035965">
    <property type="entry name" value="PAS-like_dom_sf"/>
</dbReference>
<evidence type="ECO:0008006" key="6">
    <source>
        <dbReference type="Google" id="ProtNLM"/>
    </source>
</evidence>
<dbReference type="SUPFAM" id="SSF55785">
    <property type="entry name" value="PYP-like sensor domain (PAS domain)"/>
    <property type="match status" value="2"/>
</dbReference>
<evidence type="ECO:0000313" key="4">
    <source>
        <dbReference type="EMBL" id="GCD19812.1"/>
    </source>
</evidence>
<dbReference type="InterPro" id="IPR013656">
    <property type="entry name" value="PAS_4"/>
</dbReference>
<evidence type="ECO:0000313" key="5">
    <source>
        <dbReference type="Proteomes" id="UP000288246"/>
    </source>
</evidence>
<dbReference type="Pfam" id="PF07228">
    <property type="entry name" value="SpoIIE"/>
    <property type="match status" value="1"/>
</dbReference>
<evidence type="ECO:0000256" key="1">
    <source>
        <dbReference type="ARBA" id="ARBA00022801"/>
    </source>
</evidence>
<dbReference type="InterPro" id="IPR001932">
    <property type="entry name" value="PPM-type_phosphatase-like_dom"/>
</dbReference>
<dbReference type="SMART" id="SM00065">
    <property type="entry name" value="GAF"/>
    <property type="match status" value="1"/>
</dbReference>
<gene>
    <name evidence="4" type="ORF">CTKZ_13740</name>
</gene>
<dbReference type="PROSITE" id="PS50112">
    <property type="entry name" value="PAS"/>
    <property type="match status" value="2"/>
</dbReference>
<feature type="domain" description="PAS" evidence="2">
    <location>
        <begin position="159"/>
        <end position="229"/>
    </location>
</feature>
<dbReference type="CDD" id="cd00130">
    <property type="entry name" value="PAS"/>
    <property type="match status" value="2"/>
</dbReference>
<dbReference type="Proteomes" id="UP000288246">
    <property type="component" value="Unassembled WGS sequence"/>
</dbReference>
<keyword evidence="5" id="KW-1185">Reference proteome</keyword>
<dbReference type="SMART" id="SM00091">
    <property type="entry name" value="PAS"/>
    <property type="match status" value="2"/>
</dbReference>
<comment type="caution">
    <text evidence="4">The sequence shown here is derived from an EMBL/GenBank/DDBJ whole genome shotgun (WGS) entry which is preliminary data.</text>
</comment>
<dbReference type="PANTHER" id="PTHR43156">
    <property type="entry name" value="STAGE II SPORULATION PROTEIN E-RELATED"/>
    <property type="match status" value="1"/>
</dbReference>
<dbReference type="PANTHER" id="PTHR43156:SF2">
    <property type="entry name" value="STAGE II SPORULATION PROTEIN E"/>
    <property type="match status" value="1"/>
</dbReference>
<keyword evidence="1" id="KW-0378">Hydrolase</keyword>
<dbReference type="AlphaFoldDB" id="A0A401UYU0"/>
<dbReference type="Pfam" id="PF01590">
    <property type="entry name" value="GAF"/>
    <property type="match status" value="1"/>
</dbReference>
<organism evidence="4 5">
    <name type="scientific">Cellulomonas algicola</name>
    <dbReference type="NCBI Taxonomy" id="2071633"/>
    <lineage>
        <taxon>Bacteria</taxon>
        <taxon>Bacillati</taxon>
        <taxon>Actinomycetota</taxon>
        <taxon>Actinomycetes</taxon>
        <taxon>Micrococcales</taxon>
        <taxon>Cellulomonadaceae</taxon>
        <taxon>Cellulomonas</taxon>
    </lineage>
</organism>
<dbReference type="InterPro" id="IPR029016">
    <property type="entry name" value="GAF-like_dom_sf"/>
</dbReference>
<dbReference type="InterPro" id="IPR000014">
    <property type="entry name" value="PAS"/>
</dbReference>
<dbReference type="SMART" id="SM00331">
    <property type="entry name" value="PP2C_SIG"/>
    <property type="match status" value="1"/>
</dbReference>
<dbReference type="Pfam" id="PF08448">
    <property type="entry name" value="PAS_4"/>
    <property type="match status" value="1"/>
</dbReference>
<dbReference type="InterPro" id="IPR000700">
    <property type="entry name" value="PAS-assoc_C"/>
</dbReference>
<name>A0A401UYU0_9CELL</name>
<proteinExistence type="predicted"/>
<protein>
    <recommendedName>
        <fullName evidence="6">PAS domain S-box-containing protein</fullName>
    </recommendedName>
</protein>
<dbReference type="OrthoDB" id="319881at2"/>
<feature type="domain" description="PAS" evidence="2">
    <location>
        <begin position="65"/>
        <end position="110"/>
    </location>
</feature>
<dbReference type="Pfam" id="PF08447">
    <property type="entry name" value="PAS_3"/>
    <property type="match status" value="1"/>
</dbReference>
<dbReference type="SUPFAM" id="SSF81606">
    <property type="entry name" value="PP2C-like"/>
    <property type="match status" value="1"/>
</dbReference>
<dbReference type="PROSITE" id="PS50113">
    <property type="entry name" value="PAC"/>
    <property type="match status" value="1"/>
</dbReference>
<dbReference type="SUPFAM" id="SSF55781">
    <property type="entry name" value="GAF domain-like"/>
    <property type="match status" value="1"/>
</dbReference>
<dbReference type="GO" id="GO:0016791">
    <property type="term" value="F:phosphatase activity"/>
    <property type="evidence" value="ECO:0007669"/>
    <property type="project" value="TreeGrafter"/>
</dbReference>
<dbReference type="EMBL" id="BHYL01000096">
    <property type="protein sequence ID" value="GCD19812.1"/>
    <property type="molecule type" value="Genomic_DNA"/>
</dbReference>
<dbReference type="Gene3D" id="2.10.70.100">
    <property type="match status" value="1"/>
</dbReference>
<dbReference type="Gene3D" id="3.30.450.20">
    <property type="entry name" value="PAS domain"/>
    <property type="match status" value="2"/>
</dbReference>
<dbReference type="InterPro" id="IPR013655">
    <property type="entry name" value="PAS_fold_3"/>
</dbReference>
<evidence type="ECO:0000259" key="2">
    <source>
        <dbReference type="PROSITE" id="PS50112"/>
    </source>
</evidence>
<accession>A0A401UYU0</accession>
<evidence type="ECO:0000259" key="3">
    <source>
        <dbReference type="PROSITE" id="PS50113"/>
    </source>
</evidence>
<reference evidence="4 5" key="1">
    <citation type="submission" date="2018-11" db="EMBL/GenBank/DDBJ databases">
        <title>Draft genome sequence of Cellulomonas takizawaensis strain TKZ-21.</title>
        <authorList>
            <person name="Yamamura H."/>
            <person name="Hayashi T."/>
            <person name="Hamada M."/>
            <person name="Serisawa Y."/>
            <person name="Matsuyama K."/>
            <person name="Nakagawa Y."/>
            <person name="Otoguro M."/>
            <person name="Yanagida F."/>
            <person name="Hayakawa M."/>
        </authorList>
    </citation>
    <scope>NUCLEOTIDE SEQUENCE [LARGE SCALE GENOMIC DNA]</scope>
    <source>
        <strain evidence="4 5">TKZ-21</strain>
    </source>
</reference>
<feature type="domain" description="PAC" evidence="3">
    <location>
        <begin position="113"/>
        <end position="165"/>
    </location>
</feature>
<dbReference type="SMART" id="SM00086">
    <property type="entry name" value="PAC"/>
    <property type="match status" value="1"/>
</dbReference>
<dbReference type="InterPro" id="IPR036457">
    <property type="entry name" value="PPM-type-like_dom_sf"/>
</dbReference>
<dbReference type="Gene3D" id="3.30.450.40">
    <property type="match status" value="1"/>
</dbReference>
<dbReference type="InterPro" id="IPR052016">
    <property type="entry name" value="Bact_Sigma-Reg"/>
</dbReference>
<sequence length="737" mass="79800">MPVRDAADDDAAAASVDCRDGVVHPDGVEAVARALEGERVRWQLAVTAGEVGGFDWDLVSGRLEWDDQLHAIFGIPREEFAGTIEHFAAVLHPDDVGRVTEALRTAIAACAEYAAEYRVVRPDGTVRWVQARGKALRGPDGTAVRVLGAAYDTTDRRDADARISRVLETMSAAFFLLDDAWRFAYVNAEAEVLLARPRAELLGGVVWELFPDALGSAFEENYRGAVRSGEPRTFEAYYPAPLDRWYEVRAWPGTDGLSVYFSDCTERRRSQDEARRARDRAETERRAAEWARQRAEVGQARLRLLAEVGDDLASTLDTEDAVARLARHLVPSLASWCLITLSSDQRHLRDIASWHGDPASREKVARYARLRLNSLDPSSYLYRALRTGEVVAVPDATRAISEVLAVGEARSVLGELAPQNAYAIPLRARGRTVGAMTLFLDAGRRDLTSDDLAMLVQLADRAGLALDNARLYEEQRQMAESLQRALLSPPVQPDGLHVVVRYLPASKAAQVGGDWYDAFLQRDGSTVLAVGDVIGHDTQAAAAMSQVRTLLRGIGYTSGAAPATILRDLDEAMQGLRVDTMATAVVARLDPADASVTSGDAGARRLRWSSAGHLPLVVVAPDGIARALEVGRHELLLGVGLGTERAEHEVLLAPGSVLLLYTDGLVERRGEHLSHGVARLCEALTETLAGVSLDDEDGLGCGVDDLVGRMLDGHADDDVAVLAVHVRAHPGSQPTAA</sequence>
<dbReference type="InterPro" id="IPR003018">
    <property type="entry name" value="GAF"/>
</dbReference>
<dbReference type="InterPro" id="IPR001610">
    <property type="entry name" value="PAC"/>
</dbReference>
<dbReference type="NCBIfam" id="TIGR00229">
    <property type="entry name" value="sensory_box"/>
    <property type="match status" value="1"/>
</dbReference>
<dbReference type="Gene3D" id="3.60.40.10">
    <property type="entry name" value="PPM-type phosphatase domain"/>
    <property type="match status" value="1"/>
</dbReference>
<dbReference type="RefSeq" id="WP_124342342.1">
    <property type="nucleotide sequence ID" value="NZ_BHYL01000096.1"/>
</dbReference>